<protein>
    <submittedName>
        <fullName evidence="2">Uncharacterized protein</fullName>
    </submittedName>
</protein>
<reference evidence="2 3" key="1">
    <citation type="submission" date="2024-10" db="EMBL/GenBank/DDBJ databases">
        <title>Updated reference genomes for cyclostephanoid diatoms.</title>
        <authorList>
            <person name="Roberts W.R."/>
            <person name="Alverson A.J."/>
        </authorList>
    </citation>
    <scope>NUCLEOTIDE SEQUENCE [LARGE SCALE GENOMIC DNA]</scope>
    <source>
        <strain evidence="2 3">AJA276-08</strain>
    </source>
</reference>
<keyword evidence="3" id="KW-1185">Reference proteome</keyword>
<feature type="transmembrane region" description="Helical" evidence="1">
    <location>
        <begin position="12"/>
        <end position="30"/>
    </location>
</feature>
<evidence type="ECO:0000313" key="3">
    <source>
        <dbReference type="Proteomes" id="UP001530315"/>
    </source>
</evidence>
<name>A0ABD3PK35_9STRA</name>
<dbReference type="EMBL" id="JALLAZ020000727">
    <property type="protein sequence ID" value="KAL3788394.1"/>
    <property type="molecule type" value="Genomic_DNA"/>
</dbReference>
<gene>
    <name evidence="2" type="ORF">ACHAW5_010397</name>
</gene>
<organism evidence="2 3">
    <name type="scientific">Stephanodiscus triporus</name>
    <dbReference type="NCBI Taxonomy" id="2934178"/>
    <lineage>
        <taxon>Eukaryota</taxon>
        <taxon>Sar</taxon>
        <taxon>Stramenopiles</taxon>
        <taxon>Ochrophyta</taxon>
        <taxon>Bacillariophyta</taxon>
        <taxon>Coscinodiscophyceae</taxon>
        <taxon>Thalassiosirophycidae</taxon>
        <taxon>Stephanodiscales</taxon>
        <taxon>Stephanodiscaceae</taxon>
        <taxon>Stephanodiscus</taxon>
    </lineage>
</organism>
<keyword evidence="1" id="KW-1133">Transmembrane helix</keyword>
<accession>A0ABD3PK35</accession>
<dbReference type="Proteomes" id="UP001530315">
    <property type="component" value="Unassembled WGS sequence"/>
</dbReference>
<evidence type="ECO:0000256" key="1">
    <source>
        <dbReference type="SAM" id="Phobius"/>
    </source>
</evidence>
<keyword evidence="1" id="KW-0472">Membrane</keyword>
<proteinExistence type="predicted"/>
<evidence type="ECO:0000313" key="2">
    <source>
        <dbReference type="EMBL" id="KAL3788394.1"/>
    </source>
</evidence>
<keyword evidence="1" id="KW-0812">Transmembrane</keyword>
<comment type="caution">
    <text evidence="2">The sequence shown here is derived from an EMBL/GenBank/DDBJ whole genome shotgun (WGS) entry which is preliminary data.</text>
</comment>
<sequence length="79" mass="8675">MTTPPTSKPMTTPLAIPILAILGTILYTKFNARIREIKGLPMSAAACRAGHLLEQGGVQRCAMAFAVERKLNVIDEFRY</sequence>
<dbReference type="AlphaFoldDB" id="A0ABD3PK35"/>